<comment type="caution">
    <text evidence="4">The sequence shown here is derived from an EMBL/GenBank/DDBJ whole genome shotgun (WGS) entry which is preliminary data.</text>
</comment>
<evidence type="ECO:0000256" key="2">
    <source>
        <dbReference type="ARBA" id="ARBA00022525"/>
    </source>
</evidence>
<dbReference type="Pfam" id="PF14339">
    <property type="entry name" value="DUF4394"/>
    <property type="match status" value="2"/>
</dbReference>
<evidence type="ECO:0000313" key="5">
    <source>
        <dbReference type="Proteomes" id="UP000702425"/>
    </source>
</evidence>
<keyword evidence="5" id="KW-1185">Reference proteome</keyword>
<dbReference type="PRINTS" id="PR00313">
    <property type="entry name" value="CABNDNGRPT"/>
</dbReference>
<gene>
    <name evidence="4" type="primary">ltxA_25</name>
    <name evidence="4" type="ORF">E5S67_05665</name>
</gene>
<dbReference type="InterPro" id="IPR025507">
    <property type="entry name" value="DUF4394"/>
</dbReference>
<evidence type="ECO:0000313" key="4">
    <source>
        <dbReference type="EMBL" id="NQE37884.1"/>
    </source>
</evidence>
<dbReference type="InterPro" id="IPR050557">
    <property type="entry name" value="RTX_toxin/Mannuronan_C5-epim"/>
</dbReference>
<dbReference type="Proteomes" id="UP000702425">
    <property type="component" value="Unassembled WGS sequence"/>
</dbReference>
<dbReference type="SUPFAM" id="SSF82171">
    <property type="entry name" value="DPP6 N-terminal domain-like"/>
    <property type="match status" value="1"/>
</dbReference>
<dbReference type="Gene3D" id="2.150.10.10">
    <property type="entry name" value="Serralysin-like metalloprotease, C-terminal"/>
    <property type="match status" value="2"/>
</dbReference>
<dbReference type="PANTHER" id="PTHR38340">
    <property type="entry name" value="S-LAYER PROTEIN"/>
    <property type="match status" value="1"/>
</dbReference>
<comment type="subcellular location">
    <subcellularLocation>
        <location evidence="1">Secreted</location>
    </subcellularLocation>
</comment>
<evidence type="ECO:0000259" key="3">
    <source>
        <dbReference type="Pfam" id="PF14339"/>
    </source>
</evidence>
<evidence type="ECO:0000256" key="1">
    <source>
        <dbReference type="ARBA" id="ARBA00004613"/>
    </source>
</evidence>
<dbReference type="InterPro" id="IPR001343">
    <property type="entry name" value="Hemolysn_Ca-bd"/>
</dbReference>
<keyword evidence="2" id="KW-0964">Secreted</keyword>
<feature type="domain" description="DUF4394" evidence="3">
    <location>
        <begin position="222"/>
        <end position="460"/>
    </location>
</feature>
<dbReference type="PANTHER" id="PTHR38340:SF1">
    <property type="entry name" value="S-LAYER PROTEIN"/>
    <property type="match status" value="1"/>
</dbReference>
<reference evidence="4 5" key="1">
    <citation type="journal article" date="2020" name="Sci. Rep.">
        <title>A novel cyanobacterial geosmin producer, revising GeoA distribution and dispersion patterns in Bacteria.</title>
        <authorList>
            <person name="Churro C."/>
            <person name="Semedo-Aguiar A.P."/>
            <person name="Silva A.D."/>
            <person name="Pereira-Leal J.B."/>
            <person name="Leite R.B."/>
        </authorList>
    </citation>
    <scope>NUCLEOTIDE SEQUENCE [LARGE SCALE GENOMIC DNA]</scope>
    <source>
        <strain evidence="4 5">IPMA8</strain>
    </source>
</reference>
<accession>A0ABX2D5J3</accession>
<dbReference type="RefSeq" id="WP_172192260.1">
    <property type="nucleotide sequence ID" value="NZ_CAWPPK010000067.1"/>
</dbReference>
<organism evidence="4 5">
    <name type="scientific">Microcoleus asticus IPMA8</name>
    <dbReference type="NCBI Taxonomy" id="2563858"/>
    <lineage>
        <taxon>Bacteria</taxon>
        <taxon>Bacillati</taxon>
        <taxon>Cyanobacteriota</taxon>
        <taxon>Cyanophyceae</taxon>
        <taxon>Oscillatoriophycideae</taxon>
        <taxon>Oscillatoriales</taxon>
        <taxon>Microcoleaceae</taxon>
        <taxon>Microcoleus</taxon>
        <taxon>Microcoleus asticus</taxon>
    </lineage>
</organism>
<feature type="domain" description="DUF4394" evidence="3">
    <location>
        <begin position="478"/>
        <end position="716"/>
    </location>
</feature>
<sequence>MAEIRDTAQANLLAGTPEDDLIFGLMGNDTIAGNSGNDSIYGGKQSDLIEGNAGQDTLFGDLENDTINGGEGNDFLVGGKGSDSISGNSGNDVLSGDRDTDVLIGGEGADLFVLSRYADADPGRTSGGANFANADAIADFAAGTDLIGLAGGLSFSDLNIQEAGNDTVIQDRVTGEFLATLRGVRQSAINQASFTNNIGSVVPNPPPPALTTAYALTAANRIVGFSLSNPGSVISDFPVTGLQAGENLLGIDYRPANGVLYGVSSSNRLYTVNPRTGEASQVGSGQFAVPLTPGAAGFDFNPTVDRIRFVNEADQNARLNPDTGGVVDFDTLAGGIQLDGNLAYRTGDRNFGSNPAAAGAAYVNNFAGGTSTTLFVIDSDLDVLVRQDPPNNGVLNTIGSLGVDATSVLGFDVRSIGGREVAVAALEVGGVSGLYNINLSSGQASFVGQIADGRQINGLALPLPTAYALTVRNGAETIVGFNEAAPRAILSDAAVTGLQPGESLLGIDFRPANGVLYGVGSSNRLYAINPVTGAATAVGSGQFAVPLTPGAAGFDFNPTVDRIRFVNQAGQNARLNPDTGAIVDFDTLTGGIQLDGNLAYRAGDRNAGNPGAAAAAAYVNNFAGATSTTLFAIDTNLDVLVRQDPPNNGVLNTIGSLGIDAGTVLGFDVRSVGGNETALAAIEVGGVSSLYNINLTTGQASIVGQIGDGRGIKGLALTLI</sequence>
<name>A0ABX2D5J3_9CYAN</name>
<dbReference type="SUPFAM" id="SSF51120">
    <property type="entry name" value="beta-Roll"/>
    <property type="match status" value="1"/>
</dbReference>
<proteinExistence type="predicted"/>
<protein>
    <submittedName>
        <fullName evidence="4">Leukotoxin</fullName>
    </submittedName>
</protein>
<dbReference type="InterPro" id="IPR011049">
    <property type="entry name" value="Serralysin-like_metalloprot_C"/>
</dbReference>
<dbReference type="Pfam" id="PF00353">
    <property type="entry name" value="HemolysinCabind"/>
    <property type="match status" value="2"/>
</dbReference>
<dbReference type="EMBL" id="SRRZ01000159">
    <property type="protein sequence ID" value="NQE37884.1"/>
    <property type="molecule type" value="Genomic_DNA"/>
</dbReference>